<dbReference type="RefSeq" id="WP_043986692.1">
    <property type="nucleotide sequence ID" value="NZ_JXST01000025.1"/>
</dbReference>
<keyword evidence="3" id="KW-1185">Reference proteome</keyword>
<evidence type="ECO:0000313" key="2">
    <source>
        <dbReference type="EMBL" id="KIU15605.1"/>
    </source>
</evidence>
<dbReference type="EMBL" id="JXST01000025">
    <property type="protein sequence ID" value="KIU15605.1"/>
    <property type="molecule type" value="Genomic_DNA"/>
</dbReference>
<feature type="compositionally biased region" description="Acidic residues" evidence="1">
    <location>
        <begin position="195"/>
        <end position="231"/>
    </location>
</feature>
<gene>
    <name evidence="2" type="ORF">TL10_18120</name>
</gene>
<dbReference type="Proteomes" id="UP000032221">
    <property type="component" value="Unassembled WGS sequence"/>
</dbReference>
<reference evidence="2 3" key="1">
    <citation type="submission" date="2015-01" db="EMBL/GenBank/DDBJ databases">
        <title>Genome sequence of Mycobacterium llatzerense and Mycobacterium immunogenum recovered from brain abscess.</title>
        <authorList>
            <person name="Greninger A.L."/>
            <person name="Langelier C."/>
            <person name="Cunningham G."/>
            <person name="Chiu C.Y."/>
            <person name="Miller S."/>
        </authorList>
    </citation>
    <scope>NUCLEOTIDE SEQUENCE [LARGE SCALE GENOMIC DNA]</scope>
    <source>
        <strain evidence="2 3">CLUC14</strain>
    </source>
</reference>
<feature type="region of interest" description="Disordered" evidence="1">
    <location>
        <begin position="186"/>
        <end position="231"/>
    </location>
</feature>
<proteinExistence type="predicted"/>
<evidence type="ECO:0000256" key="1">
    <source>
        <dbReference type="SAM" id="MobiDB-lite"/>
    </source>
</evidence>
<sequence length="429" mass="46948">MAADIVPVRLGLTHGDLYTLWAPLWRDSDDEWEAFLGDDDALFGFDSVADLAAFVRTNTDNDLADHPKWQALGEANAHRLNPDESHLHDLVGVPELVAEKPTDESVTSLRRTLQVVGALGSVCDLIAVAKFFNGNPVLSTLGGGAEAFSGRAGRKRWADIEAAVGRSWDHVLDAIDELVTTPEVDAKAAAKAQAELDEPAPEPEEDELDEAEAAAEDSEDEVIEGEVDTDSEEAALTVQAERQLLGSDEDFWERVGIDPIRIMTKGGTFYTLRCYYNDQPRFLGRNGRISVFGSERTLARYLADEHESDLSSFEAYADIRTAATDGSLQIRVTEDNVYVLSGLSDDISDGPDAVDREQLDLAVEFARDVCDYADDGTADKALTTSQPLGKFVGHVLEPETVGAPSKPYAEAVAQWETLERFVESRLRQE</sequence>
<dbReference type="PATRIC" id="fig|280871.6.peg.3748"/>
<name>A0A0D1L413_9MYCO</name>
<dbReference type="STRING" id="280871.TL10_18120"/>
<protein>
    <submittedName>
        <fullName evidence="2">Primosomal protein</fullName>
    </submittedName>
</protein>
<evidence type="ECO:0000313" key="3">
    <source>
        <dbReference type="Proteomes" id="UP000032221"/>
    </source>
</evidence>
<dbReference type="AlphaFoldDB" id="A0A0D1L413"/>
<organism evidence="2 3">
    <name type="scientific">Mycolicibacterium llatzerense</name>
    <dbReference type="NCBI Taxonomy" id="280871"/>
    <lineage>
        <taxon>Bacteria</taxon>
        <taxon>Bacillati</taxon>
        <taxon>Actinomycetota</taxon>
        <taxon>Actinomycetes</taxon>
        <taxon>Mycobacteriales</taxon>
        <taxon>Mycobacteriaceae</taxon>
        <taxon>Mycolicibacterium</taxon>
    </lineage>
</organism>
<comment type="caution">
    <text evidence="2">The sequence shown here is derived from an EMBL/GenBank/DDBJ whole genome shotgun (WGS) entry which is preliminary data.</text>
</comment>
<dbReference type="OrthoDB" id="3350465at2"/>
<accession>A0A0D1L413</accession>